<keyword evidence="1 2" id="KW-0597">Phosphoprotein</keyword>
<dbReference type="RefSeq" id="WP_085102016.1">
    <property type="nucleotide sequence ID" value="NZ_FWZU01000003.1"/>
</dbReference>
<accession>A0A1X7DPK1</accession>
<name>A0A1X7DPK1_9BACT</name>
<evidence type="ECO:0000313" key="5">
    <source>
        <dbReference type="Proteomes" id="UP000192906"/>
    </source>
</evidence>
<dbReference type="EMBL" id="FWZU01000003">
    <property type="protein sequence ID" value="SMF19229.1"/>
    <property type="molecule type" value="Genomic_DNA"/>
</dbReference>
<dbReference type="InterPro" id="IPR011006">
    <property type="entry name" value="CheY-like_superfamily"/>
</dbReference>
<feature type="domain" description="Response regulatory" evidence="3">
    <location>
        <begin position="2"/>
        <end position="129"/>
    </location>
</feature>
<dbReference type="PANTHER" id="PTHR43719:SF28">
    <property type="entry name" value="PEROXIDE STRESS-ACTIVATED HISTIDINE KINASE MAK1-RELATED"/>
    <property type="match status" value="1"/>
</dbReference>
<dbReference type="SUPFAM" id="SSF52172">
    <property type="entry name" value="CheY-like"/>
    <property type="match status" value="1"/>
</dbReference>
<dbReference type="Pfam" id="PF00072">
    <property type="entry name" value="Response_reg"/>
    <property type="match status" value="1"/>
</dbReference>
<dbReference type="GO" id="GO:0000160">
    <property type="term" value="P:phosphorelay signal transduction system"/>
    <property type="evidence" value="ECO:0007669"/>
    <property type="project" value="InterPro"/>
</dbReference>
<sequence>MRALIAEDEFVSRKFISTFLSTIFEIDIAVNGKEAFEAYKIAFAEGKPYTLICMDIMMPEMDGITSLEAIRAFEKENSVPSKKCVKVFMTTALNDPKTVIRSFHDVEASAFLVKPILKEKLFEELEKLGLLNK</sequence>
<dbReference type="InterPro" id="IPR001789">
    <property type="entry name" value="Sig_transdc_resp-reg_receiver"/>
</dbReference>
<dbReference type="Proteomes" id="UP000192906">
    <property type="component" value="Unassembled WGS sequence"/>
</dbReference>
<dbReference type="PROSITE" id="PS50110">
    <property type="entry name" value="RESPONSE_REGULATORY"/>
    <property type="match status" value="1"/>
</dbReference>
<dbReference type="SMART" id="SM00448">
    <property type="entry name" value="REC"/>
    <property type="match status" value="1"/>
</dbReference>
<dbReference type="AlphaFoldDB" id="A0A1X7DPK1"/>
<evidence type="ECO:0000256" key="2">
    <source>
        <dbReference type="PROSITE-ProRule" id="PRU00169"/>
    </source>
</evidence>
<evidence type="ECO:0000313" key="4">
    <source>
        <dbReference type="EMBL" id="SMF19229.1"/>
    </source>
</evidence>
<dbReference type="OrthoDB" id="9790466at2"/>
<dbReference type="STRING" id="1519643.SAMN06295933_2155"/>
<evidence type="ECO:0000259" key="3">
    <source>
        <dbReference type="PROSITE" id="PS50110"/>
    </source>
</evidence>
<dbReference type="CDD" id="cd17546">
    <property type="entry name" value="REC_hyHK_CKI1_RcsC-like"/>
    <property type="match status" value="1"/>
</dbReference>
<feature type="modified residue" description="4-aspartylphosphate" evidence="2">
    <location>
        <position position="55"/>
    </location>
</feature>
<protein>
    <submittedName>
        <fullName evidence="4">Two-component system, chemotaxis family, response regulator CheY</fullName>
    </submittedName>
</protein>
<dbReference type="PANTHER" id="PTHR43719">
    <property type="entry name" value="TWO-COMPONENT HISTIDINE KINASE"/>
    <property type="match status" value="1"/>
</dbReference>
<dbReference type="InterPro" id="IPR050956">
    <property type="entry name" value="2C_system_His_kinase"/>
</dbReference>
<proteinExistence type="predicted"/>
<evidence type="ECO:0000256" key="1">
    <source>
        <dbReference type="ARBA" id="ARBA00022553"/>
    </source>
</evidence>
<organism evidence="4 5">
    <name type="scientific">Desulfovibrio gilichinskyi</name>
    <dbReference type="NCBI Taxonomy" id="1519643"/>
    <lineage>
        <taxon>Bacteria</taxon>
        <taxon>Pseudomonadati</taxon>
        <taxon>Thermodesulfobacteriota</taxon>
        <taxon>Desulfovibrionia</taxon>
        <taxon>Desulfovibrionales</taxon>
        <taxon>Desulfovibrionaceae</taxon>
        <taxon>Desulfovibrio</taxon>
    </lineage>
</organism>
<keyword evidence="5" id="KW-1185">Reference proteome</keyword>
<reference evidence="5" key="1">
    <citation type="submission" date="2017-04" db="EMBL/GenBank/DDBJ databases">
        <authorList>
            <person name="Varghese N."/>
            <person name="Submissions S."/>
        </authorList>
    </citation>
    <scope>NUCLEOTIDE SEQUENCE [LARGE SCALE GENOMIC DNA]</scope>
    <source>
        <strain evidence="5">K3S</strain>
    </source>
</reference>
<dbReference type="Gene3D" id="3.40.50.2300">
    <property type="match status" value="1"/>
</dbReference>
<gene>
    <name evidence="4" type="ORF">SAMN06295933_2155</name>
</gene>